<organism evidence="3 4">
    <name type="scientific">Phaeosphaeria nodorum (strain SN15 / ATCC MYA-4574 / FGSC 10173)</name>
    <name type="common">Glume blotch fungus</name>
    <name type="synonym">Parastagonospora nodorum</name>
    <dbReference type="NCBI Taxonomy" id="321614"/>
    <lineage>
        <taxon>Eukaryota</taxon>
        <taxon>Fungi</taxon>
        <taxon>Dikarya</taxon>
        <taxon>Ascomycota</taxon>
        <taxon>Pezizomycotina</taxon>
        <taxon>Dothideomycetes</taxon>
        <taxon>Pleosporomycetidae</taxon>
        <taxon>Pleosporales</taxon>
        <taxon>Pleosporineae</taxon>
        <taxon>Phaeosphaeriaceae</taxon>
        <taxon>Parastagonospora</taxon>
    </lineage>
</organism>
<accession>A0A7U2IDG6</accession>
<proteinExistence type="predicted"/>
<keyword evidence="2" id="KW-1133">Transmembrane helix</keyword>
<reference evidence="4" key="1">
    <citation type="journal article" date="2021" name="BMC Genomics">
        <title>Chromosome-level genome assembly and manually-curated proteome of model necrotroph Parastagonospora nodorum Sn15 reveals a genome-wide trove of candidate effector homologs, and redundancy of virulence-related functions within an accessory chromosome.</title>
        <authorList>
            <person name="Bertazzoni S."/>
            <person name="Jones D.A.B."/>
            <person name="Phan H.T."/>
            <person name="Tan K.-C."/>
            <person name="Hane J.K."/>
        </authorList>
    </citation>
    <scope>NUCLEOTIDE SEQUENCE [LARGE SCALE GENOMIC DNA]</scope>
    <source>
        <strain evidence="4">SN15 / ATCC MYA-4574 / FGSC 10173)</strain>
    </source>
</reference>
<feature type="transmembrane region" description="Helical" evidence="2">
    <location>
        <begin position="12"/>
        <end position="29"/>
    </location>
</feature>
<name>A0A7U2IDG6_PHANO</name>
<feature type="region of interest" description="Disordered" evidence="1">
    <location>
        <begin position="258"/>
        <end position="286"/>
    </location>
</feature>
<dbReference type="Proteomes" id="UP000663193">
    <property type="component" value="Chromosome 23"/>
</dbReference>
<feature type="compositionally biased region" description="Polar residues" evidence="1">
    <location>
        <begin position="258"/>
        <end position="270"/>
    </location>
</feature>
<evidence type="ECO:0000256" key="2">
    <source>
        <dbReference type="SAM" id="Phobius"/>
    </source>
</evidence>
<evidence type="ECO:0000313" key="4">
    <source>
        <dbReference type="Proteomes" id="UP000663193"/>
    </source>
</evidence>
<keyword evidence="4" id="KW-1185">Reference proteome</keyword>
<keyword evidence="2" id="KW-0472">Membrane</keyword>
<dbReference type="OrthoDB" id="10656405at2759"/>
<keyword evidence="2" id="KW-0812">Transmembrane</keyword>
<dbReference type="EMBL" id="CP069045">
    <property type="protein sequence ID" value="QRD07595.1"/>
    <property type="molecule type" value="Genomic_DNA"/>
</dbReference>
<feature type="region of interest" description="Disordered" evidence="1">
    <location>
        <begin position="135"/>
        <end position="157"/>
    </location>
</feature>
<evidence type="ECO:0000313" key="3">
    <source>
        <dbReference type="EMBL" id="QRD07595.1"/>
    </source>
</evidence>
<dbReference type="KEGG" id="pno:SNOG_16278"/>
<gene>
    <name evidence="3" type="ORF">JI435_162780</name>
</gene>
<sequence>MFTDFDHPWLRPLAFIIFLLIWHVLGSRVLQGSSRIPSPGLHDVIDILAAHLCCCFLWYPSPLIWFLVFTFLKRHITLSRLSISQQRPQSEPTTEINEPVDTLTSQFPPKPTISLQRSQSEPAIKIKQSVHTFTSQIPPKPTISQQRRSDPTTEIDQPVDTLTSQFPLKDSNRLLKDLLRSPIVLPSFPGMQSIYQPSTRPITLRRNSGTIPIFRPTTGNDGRASTTTRFDKGKQPMGTPLHTVSNSKGLPILTQNYQGSQSVNSNSKTSLLGKRKPTDLNSPRMSTLLMPGARDIIPPVDSGKRRKLDGFAHITSTSAIGKE</sequence>
<dbReference type="VEuPathDB" id="FungiDB:JI435_162780"/>
<feature type="region of interest" description="Disordered" evidence="1">
    <location>
        <begin position="83"/>
        <end position="103"/>
    </location>
</feature>
<feature type="transmembrane region" description="Helical" evidence="2">
    <location>
        <begin position="49"/>
        <end position="72"/>
    </location>
</feature>
<protein>
    <submittedName>
        <fullName evidence="3">Uncharacterized protein</fullName>
    </submittedName>
</protein>
<dbReference type="RefSeq" id="XP_001806402.1">
    <property type="nucleotide sequence ID" value="XM_001806350.1"/>
</dbReference>
<evidence type="ECO:0000256" key="1">
    <source>
        <dbReference type="SAM" id="MobiDB-lite"/>
    </source>
</evidence>
<dbReference type="AlphaFoldDB" id="A0A7U2IDG6"/>